<dbReference type="PROSITE" id="PS51371">
    <property type="entry name" value="CBS"/>
    <property type="match status" value="2"/>
</dbReference>
<keyword evidence="5" id="KW-1185">Reference proteome</keyword>
<keyword evidence="1 2" id="KW-0129">CBS domain</keyword>
<feature type="domain" description="CBS" evidence="3">
    <location>
        <begin position="23"/>
        <end position="81"/>
    </location>
</feature>
<dbReference type="Gene3D" id="3.10.580.10">
    <property type="entry name" value="CBS-domain"/>
    <property type="match status" value="1"/>
</dbReference>
<accession>A0ABS5FE17</accession>
<dbReference type="PANTHER" id="PTHR43080:SF2">
    <property type="entry name" value="CBS DOMAIN-CONTAINING PROTEIN"/>
    <property type="match status" value="1"/>
</dbReference>
<dbReference type="InterPro" id="IPR046342">
    <property type="entry name" value="CBS_dom_sf"/>
</dbReference>
<dbReference type="PANTHER" id="PTHR43080">
    <property type="entry name" value="CBS DOMAIN-CONTAINING PROTEIN CBSX3, MITOCHONDRIAL"/>
    <property type="match status" value="1"/>
</dbReference>
<evidence type="ECO:0000256" key="1">
    <source>
        <dbReference type="ARBA" id="ARBA00023122"/>
    </source>
</evidence>
<dbReference type="Pfam" id="PF00571">
    <property type="entry name" value="CBS"/>
    <property type="match status" value="2"/>
</dbReference>
<dbReference type="InterPro" id="IPR000644">
    <property type="entry name" value="CBS_dom"/>
</dbReference>
<dbReference type="EMBL" id="JAFCJH010000004">
    <property type="protein sequence ID" value="MBR0795023.1"/>
    <property type="molecule type" value="Genomic_DNA"/>
</dbReference>
<protein>
    <submittedName>
        <fullName evidence="4">CBS domain-containing protein</fullName>
    </submittedName>
</protein>
<dbReference type="RefSeq" id="WP_212492055.1">
    <property type="nucleotide sequence ID" value="NZ_JAFCJH010000004.1"/>
</dbReference>
<dbReference type="InterPro" id="IPR044725">
    <property type="entry name" value="CBSX3_CBS_dom"/>
</dbReference>
<sequence>MVQALRRPEEVLAYRPLTQILAAKPEALWTVAPRDSALSAMSLMAEKNIGLVVVMENKAIAGVLSERDCVRRLVLAGKSPEAIPVAEIMVRDVITAQVSSTFADCLKLMHQHGIRHLPVVSNGDPIGVISIRDLLSEAVAHHARVIGELERERLTIFTSTA</sequence>
<dbReference type="SMART" id="SM00116">
    <property type="entry name" value="CBS"/>
    <property type="match status" value="2"/>
</dbReference>
<evidence type="ECO:0000313" key="4">
    <source>
        <dbReference type="EMBL" id="MBR0795023.1"/>
    </source>
</evidence>
<evidence type="ECO:0000256" key="2">
    <source>
        <dbReference type="PROSITE-ProRule" id="PRU00703"/>
    </source>
</evidence>
<dbReference type="CDD" id="cd04623">
    <property type="entry name" value="CBS_pair_bac_euk"/>
    <property type="match status" value="1"/>
</dbReference>
<name>A0ABS5FE17_9BRAD</name>
<dbReference type="SUPFAM" id="SSF54631">
    <property type="entry name" value="CBS-domain pair"/>
    <property type="match status" value="1"/>
</dbReference>
<dbReference type="Proteomes" id="UP001315278">
    <property type="component" value="Unassembled WGS sequence"/>
</dbReference>
<dbReference type="InterPro" id="IPR051257">
    <property type="entry name" value="Diverse_CBS-Domain"/>
</dbReference>
<evidence type="ECO:0000259" key="3">
    <source>
        <dbReference type="PROSITE" id="PS51371"/>
    </source>
</evidence>
<reference evidence="5" key="1">
    <citation type="journal article" date="2021" name="ISME J.">
        <title>Evolutionary origin and ecological implication of a unique nif island in free-living Bradyrhizobium lineages.</title>
        <authorList>
            <person name="Tao J."/>
        </authorList>
    </citation>
    <scope>NUCLEOTIDE SEQUENCE [LARGE SCALE GENOMIC DNA]</scope>
    <source>
        <strain evidence="5">SZCCT0434</strain>
    </source>
</reference>
<organism evidence="4 5">
    <name type="scientific">Bradyrhizobium jicamae</name>
    <dbReference type="NCBI Taxonomy" id="280332"/>
    <lineage>
        <taxon>Bacteria</taxon>
        <taxon>Pseudomonadati</taxon>
        <taxon>Pseudomonadota</taxon>
        <taxon>Alphaproteobacteria</taxon>
        <taxon>Hyphomicrobiales</taxon>
        <taxon>Nitrobacteraceae</taxon>
        <taxon>Bradyrhizobium</taxon>
    </lineage>
</organism>
<comment type="caution">
    <text evidence="4">The sequence shown here is derived from an EMBL/GenBank/DDBJ whole genome shotgun (WGS) entry which is preliminary data.</text>
</comment>
<proteinExistence type="predicted"/>
<evidence type="ECO:0000313" key="5">
    <source>
        <dbReference type="Proteomes" id="UP001315278"/>
    </source>
</evidence>
<feature type="domain" description="CBS" evidence="3">
    <location>
        <begin position="89"/>
        <end position="144"/>
    </location>
</feature>
<gene>
    <name evidence="4" type="ORF">JQ615_06460</name>
</gene>